<evidence type="ECO:0000313" key="2">
    <source>
        <dbReference type="EMBL" id="MFD1324418.1"/>
    </source>
</evidence>
<dbReference type="EMBL" id="JBHTMP010000047">
    <property type="protein sequence ID" value="MFD1324418.1"/>
    <property type="molecule type" value="Genomic_DNA"/>
</dbReference>
<dbReference type="EC" id="2.3.-.-" evidence="2"/>
<evidence type="ECO:0000259" key="1">
    <source>
        <dbReference type="Pfam" id="PF13302"/>
    </source>
</evidence>
<keyword evidence="2" id="KW-0012">Acyltransferase</keyword>
<comment type="caution">
    <text evidence="2">The sequence shown here is derived from an EMBL/GenBank/DDBJ whole genome shotgun (WGS) entry which is preliminary data.</text>
</comment>
<evidence type="ECO:0000313" key="3">
    <source>
        <dbReference type="Proteomes" id="UP001597260"/>
    </source>
</evidence>
<feature type="domain" description="N-acetyltransferase" evidence="1">
    <location>
        <begin position="17"/>
        <end position="165"/>
    </location>
</feature>
<sequence>MLIDHWPLLGLRVRTARLELRVPTEAELAELADVAAHGVHEPGQQPFLVPWTDVPPAQRARTVLQRHWRWRGNWTPENWTLDLAVFEQGRPVGVQELAARDFATLREVSTGSWLGLEHHGRGIGREMRSAVLHLAFAGLDAGEARTASFVDNPAPLGVSRRLGYRPDGITRDVLQGRAVVSQRLRLTRQDWEQTDRPTVTVTGLEPCLELFGTVKPGHPDR</sequence>
<dbReference type="Proteomes" id="UP001597260">
    <property type="component" value="Unassembled WGS sequence"/>
</dbReference>
<dbReference type="Gene3D" id="3.40.630.30">
    <property type="match status" value="1"/>
</dbReference>
<protein>
    <submittedName>
        <fullName evidence="2">GNAT family N-acetyltransferase</fullName>
        <ecNumber evidence="2">2.3.-.-</ecNumber>
    </submittedName>
</protein>
<dbReference type="InterPro" id="IPR051908">
    <property type="entry name" value="Ribosomal_N-acetyltransferase"/>
</dbReference>
<proteinExistence type="predicted"/>
<keyword evidence="3" id="KW-1185">Reference proteome</keyword>
<dbReference type="SUPFAM" id="SSF55729">
    <property type="entry name" value="Acyl-CoA N-acyltransferases (Nat)"/>
    <property type="match status" value="1"/>
</dbReference>
<keyword evidence="2" id="KW-0808">Transferase</keyword>
<dbReference type="InterPro" id="IPR000182">
    <property type="entry name" value="GNAT_dom"/>
</dbReference>
<reference evidence="3" key="1">
    <citation type="journal article" date="2019" name="Int. J. Syst. Evol. Microbiol.">
        <title>The Global Catalogue of Microorganisms (GCM) 10K type strain sequencing project: providing services to taxonomists for standard genome sequencing and annotation.</title>
        <authorList>
            <consortium name="The Broad Institute Genomics Platform"/>
            <consortium name="The Broad Institute Genome Sequencing Center for Infectious Disease"/>
            <person name="Wu L."/>
            <person name="Ma J."/>
        </authorList>
    </citation>
    <scope>NUCLEOTIDE SEQUENCE [LARGE SCALE GENOMIC DNA]</scope>
    <source>
        <strain evidence="3">JCM 31037</strain>
    </source>
</reference>
<gene>
    <name evidence="2" type="ORF">ACFQ4H_25345</name>
</gene>
<dbReference type="PANTHER" id="PTHR43441">
    <property type="entry name" value="RIBOSOMAL-PROTEIN-SERINE ACETYLTRANSFERASE"/>
    <property type="match status" value="1"/>
</dbReference>
<dbReference type="RefSeq" id="WP_377575019.1">
    <property type="nucleotide sequence ID" value="NZ_JBHTMP010000047.1"/>
</dbReference>
<dbReference type="Pfam" id="PF13302">
    <property type="entry name" value="Acetyltransf_3"/>
    <property type="match status" value="1"/>
</dbReference>
<dbReference type="PANTHER" id="PTHR43441:SF11">
    <property type="entry name" value="RIBOSOMAL-PROTEIN-SERINE ACETYLTRANSFERASE"/>
    <property type="match status" value="1"/>
</dbReference>
<dbReference type="GO" id="GO:0016746">
    <property type="term" value="F:acyltransferase activity"/>
    <property type="evidence" value="ECO:0007669"/>
    <property type="project" value="UniProtKB-KW"/>
</dbReference>
<dbReference type="InterPro" id="IPR016181">
    <property type="entry name" value="Acyl_CoA_acyltransferase"/>
</dbReference>
<organism evidence="2 3">
    <name type="scientific">Micromonospora sonneratiae</name>
    <dbReference type="NCBI Taxonomy" id="1184706"/>
    <lineage>
        <taxon>Bacteria</taxon>
        <taxon>Bacillati</taxon>
        <taxon>Actinomycetota</taxon>
        <taxon>Actinomycetes</taxon>
        <taxon>Micromonosporales</taxon>
        <taxon>Micromonosporaceae</taxon>
        <taxon>Micromonospora</taxon>
    </lineage>
</organism>
<name>A0ABW3YKX2_9ACTN</name>
<accession>A0ABW3YKX2</accession>